<dbReference type="Pfam" id="PF00638">
    <property type="entry name" value="Ran_BP1"/>
    <property type="match status" value="1"/>
</dbReference>
<evidence type="ECO:0000256" key="1">
    <source>
        <dbReference type="ARBA" id="ARBA00004567"/>
    </source>
</evidence>
<evidence type="ECO:0000256" key="2">
    <source>
        <dbReference type="ARBA" id="ARBA00022816"/>
    </source>
</evidence>
<proteinExistence type="predicted"/>
<dbReference type="GO" id="GO:0051028">
    <property type="term" value="P:mRNA transport"/>
    <property type="evidence" value="ECO:0007669"/>
    <property type="project" value="UniProtKB-KW"/>
</dbReference>
<evidence type="ECO:0000313" key="8">
    <source>
        <dbReference type="Proteomes" id="UP001180020"/>
    </source>
</evidence>
<reference evidence="7" key="1">
    <citation type="journal article" date="2023" name="Nat. Commun.">
        <title>Diploid and tetraploid genomes of Acorus and the evolution of monocots.</title>
        <authorList>
            <person name="Ma L."/>
            <person name="Liu K.W."/>
            <person name="Li Z."/>
            <person name="Hsiao Y.Y."/>
            <person name="Qi Y."/>
            <person name="Fu T."/>
            <person name="Tang G.D."/>
            <person name="Zhang D."/>
            <person name="Sun W.H."/>
            <person name="Liu D.K."/>
            <person name="Li Y."/>
            <person name="Chen G.Z."/>
            <person name="Liu X.D."/>
            <person name="Liao X.Y."/>
            <person name="Jiang Y.T."/>
            <person name="Yu X."/>
            <person name="Hao Y."/>
            <person name="Huang J."/>
            <person name="Zhao X.W."/>
            <person name="Ke S."/>
            <person name="Chen Y.Y."/>
            <person name="Wu W.L."/>
            <person name="Hsu J.L."/>
            <person name="Lin Y.F."/>
            <person name="Huang M.D."/>
            <person name="Li C.Y."/>
            <person name="Huang L."/>
            <person name="Wang Z.W."/>
            <person name="Zhao X."/>
            <person name="Zhong W.Y."/>
            <person name="Peng D.H."/>
            <person name="Ahmad S."/>
            <person name="Lan S."/>
            <person name="Zhang J.S."/>
            <person name="Tsai W.C."/>
            <person name="Van de Peer Y."/>
            <person name="Liu Z.J."/>
        </authorList>
    </citation>
    <scope>NUCLEOTIDE SEQUENCE</scope>
    <source>
        <strain evidence="7">CP</strain>
    </source>
</reference>
<keyword evidence="3" id="KW-0811">Translocation</keyword>
<dbReference type="GO" id="GO:0015031">
    <property type="term" value="P:protein transport"/>
    <property type="evidence" value="ECO:0007669"/>
    <property type="project" value="UniProtKB-KW"/>
</dbReference>
<keyword evidence="4" id="KW-0906">Nuclear pore complex</keyword>
<evidence type="ECO:0000313" key="7">
    <source>
        <dbReference type="EMBL" id="KAK1324508.1"/>
    </source>
</evidence>
<dbReference type="CDD" id="cd13170">
    <property type="entry name" value="RanBD_NUP50"/>
    <property type="match status" value="1"/>
</dbReference>
<sequence length="349" mass="38051">MKRGYNRLSPSDSIPDSSSSFKSKRVIEESPFGMERAESSRQHLTVERPASVVERAELSRQHVRALNAQFVRWAQSQLQKCPDDLWEDGVRDYLTHASHIKEKFNDVVDWLGANAAKAETQAAKVESAPLLSISGSSSKNMVAAGETFSHRVQFQEKNATQAAAPLSISSSWNSNLFSNGQTPSLPASLFAGAQTSNVVQSEASNDDGDDLDQPSSPSLKKTEEKGITVVHQVKCKVYVKPDNPTEKGWKDMGTGQLSIKCKEGASKASKESKPTILIRNDVGKILLNALIYAGIRTNVQKNTVTAIFHTAGSEGEPGKAVTRTYLLRTKTQEETKNLDAAIKEYAPAS</sequence>
<dbReference type="PANTHER" id="PTHR23138">
    <property type="entry name" value="RAN BINDING PROTEIN"/>
    <property type="match status" value="1"/>
</dbReference>
<reference evidence="7" key="2">
    <citation type="submission" date="2023-06" db="EMBL/GenBank/DDBJ databases">
        <authorList>
            <person name="Ma L."/>
            <person name="Liu K.-W."/>
            <person name="Li Z."/>
            <person name="Hsiao Y.-Y."/>
            <person name="Qi Y."/>
            <person name="Fu T."/>
            <person name="Tang G."/>
            <person name="Zhang D."/>
            <person name="Sun W.-H."/>
            <person name="Liu D.-K."/>
            <person name="Li Y."/>
            <person name="Chen G.-Z."/>
            <person name="Liu X.-D."/>
            <person name="Liao X.-Y."/>
            <person name="Jiang Y.-T."/>
            <person name="Yu X."/>
            <person name="Hao Y."/>
            <person name="Huang J."/>
            <person name="Zhao X.-W."/>
            <person name="Ke S."/>
            <person name="Chen Y.-Y."/>
            <person name="Wu W.-L."/>
            <person name="Hsu J.-L."/>
            <person name="Lin Y.-F."/>
            <person name="Huang M.-D."/>
            <person name="Li C.-Y."/>
            <person name="Huang L."/>
            <person name="Wang Z.-W."/>
            <person name="Zhao X."/>
            <person name="Zhong W.-Y."/>
            <person name="Peng D.-H."/>
            <person name="Ahmad S."/>
            <person name="Lan S."/>
            <person name="Zhang J.-S."/>
            <person name="Tsai W.-C."/>
            <person name="Van De Peer Y."/>
            <person name="Liu Z.-J."/>
        </authorList>
    </citation>
    <scope>NUCLEOTIDE SEQUENCE</scope>
    <source>
        <strain evidence="7">CP</strain>
        <tissue evidence="7">Leaves</tissue>
    </source>
</reference>
<keyword evidence="4" id="KW-0539">Nucleus</keyword>
<accession>A0AAV9FEP5</accession>
<dbReference type="InterPro" id="IPR000156">
    <property type="entry name" value="Ran_bind_dom"/>
</dbReference>
<dbReference type="PROSITE" id="PS50196">
    <property type="entry name" value="RANBD1"/>
    <property type="match status" value="1"/>
</dbReference>
<feature type="region of interest" description="Disordered" evidence="5">
    <location>
        <begin position="1"/>
        <end position="25"/>
    </location>
</feature>
<keyword evidence="4" id="KW-0653">Protein transport</keyword>
<evidence type="ECO:0000256" key="3">
    <source>
        <dbReference type="ARBA" id="ARBA00023010"/>
    </source>
</evidence>
<feature type="compositionally biased region" description="Low complexity" evidence="5">
    <location>
        <begin position="9"/>
        <end position="21"/>
    </location>
</feature>
<dbReference type="InterPro" id="IPR045255">
    <property type="entry name" value="RanBP1-like"/>
</dbReference>
<dbReference type="InterPro" id="IPR011993">
    <property type="entry name" value="PH-like_dom_sf"/>
</dbReference>
<protein>
    <recommendedName>
        <fullName evidence="6">RanBD1 domain-containing protein</fullName>
    </recommendedName>
</protein>
<evidence type="ECO:0000256" key="4">
    <source>
        <dbReference type="ARBA" id="ARBA00023132"/>
    </source>
</evidence>
<feature type="region of interest" description="Disordered" evidence="5">
    <location>
        <begin position="197"/>
        <end position="224"/>
    </location>
</feature>
<dbReference type="Gene3D" id="2.30.29.30">
    <property type="entry name" value="Pleckstrin-homology domain (PH domain)/Phosphotyrosine-binding domain (PTB)"/>
    <property type="match status" value="1"/>
</dbReference>
<feature type="domain" description="RanBD1" evidence="6">
    <location>
        <begin position="221"/>
        <end position="349"/>
    </location>
</feature>
<gene>
    <name evidence="7" type="ORF">QJS10_CPA01g02534</name>
</gene>
<name>A0AAV9FEP5_ACOCL</name>
<comment type="caution">
    <text evidence="7">The sequence shown here is derived from an EMBL/GenBank/DDBJ whole genome shotgun (WGS) entry which is preliminary data.</text>
</comment>
<dbReference type="AlphaFoldDB" id="A0AAV9FEP5"/>
<evidence type="ECO:0000259" key="6">
    <source>
        <dbReference type="PROSITE" id="PS50196"/>
    </source>
</evidence>
<dbReference type="EMBL" id="JAUJYO010000001">
    <property type="protein sequence ID" value="KAK1324508.1"/>
    <property type="molecule type" value="Genomic_DNA"/>
</dbReference>
<dbReference type="SUPFAM" id="SSF50729">
    <property type="entry name" value="PH domain-like"/>
    <property type="match status" value="1"/>
</dbReference>
<comment type="subcellular location">
    <subcellularLocation>
        <location evidence="1">Nucleus</location>
        <location evidence="1">Nuclear pore complex</location>
    </subcellularLocation>
</comment>
<dbReference type="PANTHER" id="PTHR23138:SF141">
    <property type="entry name" value="NUCLEAR PORE COMPLEX PROTEIN NUP50"/>
    <property type="match status" value="1"/>
</dbReference>
<dbReference type="GO" id="GO:0005643">
    <property type="term" value="C:nuclear pore"/>
    <property type="evidence" value="ECO:0007669"/>
    <property type="project" value="UniProtKB-SubCell"/>
</dbReference>
<keyword evidence="8" id="KW-1185">Reference proteome</keyword>
<evidence type="ECO:0000256" key="5">
    <source>
        <dbReference type="SAM" id="MobiDB-lite"/>
    </source>
</evidence>
<keyword evidence="2" id="KW-0813">Transport</keyword>
<dbReference type="Proteomes" id="UP001180020">
    <property type="component" value="Unassembled WGS sequence"/>
</dbReference>
<organism evidence="7 8">
    <name type="scientific">Acorus calamus</name>
    <name type="common">Sweet flag</name>
    <dbReference type="NCBI Taxonomy" id="4465"/>
    <lineage>
        <taxon>Eukaryota</taxon>
        <taxon>Viridiplantae</taxon>
        <taxon>Streptophyta</taxon>
        <taxon>Embryophyta</taxon>
        <taxon>Tracheophyta</taxon>
        <taxon>Spermatophyta</taxon>
        <taxon>Magnoliopsida</taxon>
        <taxon>Liliopsida</taxon>
        <taxon>Acoraceae</taxon>
        <taxon>Acorus</taxon>
    </lineage>
</organism>
<dbReference type="SMART" id="SM00160">
    <property type="entry name" value="RanBD"/>
    <property type="match status" value="1"/>
</dbReference>
<keyword evidence="2" id="KW-0509">mRNA transport</keyword>